<evidence type="ECO:0000256" key="2">
    <source>
        <dbReference type="ARBA" id="ARBA00022771"/>
    </source>
</evidence>
<keyword evidence="8" id="KW-1185">Reference proteome</keyword>
<dbReference type="GO" id="GO:0008270">
    <property type="term" value="F:zinc ion binding"/>
    <property type="evidence" value="ECO:0007669"/>
    <property type="project" value="UniProtKB-KW"/>
</dbReference>
<dbReference type="AlphaFoldDB" id="A0A1A6GRU7"/>
<dbReference type="SMART" id="SM00744">
    <property type="entry name" value="RINGv"/>
    <property type="match status" value="1"/>
</dbReference>
<feature type="region of interest" description="Disordered" evidence="5">
    <location>
        <begin position="20"/>
        <end position="41"/>
    </location>
</feature>
<dbReference type="Proteomes" id="UP000092124">
    <property type="component" value="Unassembled WGS sequence"/>
</dbReference>
<proteinExistence type="predicted"/>
<evidence type="ECO:0000256" key="1">
    <source>
        <dbReference type="ARBA" id="ARBA00022723"/>
    </source>
</evidence>
<keyword evidence="1" id="KW-0479">Metal-binding</keyword>
<dbReference type="OrthoDB" id="8093034at2759"/>
<gene>
    <name evidence="7" type="ORF">A6R68_02550</name>
</gene>
<dbReference type="PANTHER" id="PTHR45931:SF3">
    <property type="entry name" value="RING ZINC FINGER-CONTAINING PROTEIN"/>
    <property type="match status" value="1"/>
</dbReference>
<dbReference type="SMART" id="SM00184">
    <property type="entry name" value="RING"/>
    <property type="match status" value="1"/>
</dbReference>
<dbReference type="InterPro" id="IPR001841">
    <property type="entry name" value="Znf_RING"/>
</dbReference>
<keyword evidence="3" id="KW-0862">Zinc</keyword>
<evidence type="ECO:0000256" key="3">
    <source>
        <dbReference type="ARBA" id="ARBA00022833"/>
    </source>
</evidence>
<evidence type="ECO:0000256" key="5">
    <source>
        <dbReference type="SAM" id="MobiDB-lite"/>
    </source>
</evidence>
<dbReference type="SUPFAM" id="SSF57850">
    <property type="entry name" value="RING/U-box"/>
    <property type="match status" value="1"/>
</dbReference>
<feature type="non-terminal residue" evidence="7">
    <location>
        <position position="563"/>
    </location>
</feature>
<dbReference type="EMBL" id="LZPO01075856">
    <property type="protein sequence ID" value="OBS68906.1"/>
    <property type="molecule type" value="Genomic_DNA"/>
</dbReference>
<feature type="region of interest" description="Disordered" evidence="5">
    <location>
        <begin position="364"/>
        <end position="392"/>
    </location>
</feature>
<name>A0A1A6GRU7_NEOLE</name>
<dbReference type="GO" id="GO:0061630">
    <property type="term" value="F:ubiquitin protein ligase activity"/>
    <property type="evidence" value="ECO:0007669"/>
    <property type="project" value="TreeGrafter"/>
</dbReference>
<organism evidence="7 8">
    <name type="scientific">Neotoma lepida</name>
    <name type="common">Desert woodrat</name>
    <dbReference type="NCBI Taxonomy" id="56216"/>
    <lineage>
        <taxon>Eukaryota</taxon>
        <taxon>Metazoa</taxon>
        <taxon>Chordata</taxon>
        <taxon>Craniata</taxon>
        <taxon>Vertebrata</taxon>
        <taxon>Euteleostomi</taxon>
        <taxon>Mammalia</taxon>
        <taxon>Eutheria</taxon>
        <taxon>Euarchontoglires</taxon>
        <taxon>Glires</taxon>
        <taxon>Rodentia</taxon>
        <taxon>Myomorpha</taxon>
        <taxon>Muroidea</taxon>
        <taxon>Cricetidae</taxon>
        <taxon>Neotominae</taxon>
        <taxon>Neotoma</taxon>
    </lineage>
</organism>
<dbReference type="GO" id="GO:0005634">
    <property type="term" value="C:nucleus"/>
    <property type="evidence" value="ECO:0007669"/>
    <property type="project" value="TreeGrafter"/>
</dbReference>
<sequence>MFKSPHRSETNATDTLMAVQSTGSQTRKRCRSQQNCEERPRMEREHMENMQTQMEYVQPESMFKKPNKAKTLDVVPKGDSERGQLISVQESENRTKRECGFWTTQYQGKTNNDDISGGMGFTFNSENSNPQNNLVFLSGLSCHDSSRKGQKQVYHQQPECTCVIPFTPEEDTTEILVEDSFTRDRITTRNDSLEVLLVGEMSESRPSQPIHQVALVKDHHRESPEPSSHLNMHEPLCSGRPVFPLRDDLNISELQRRYCLTSSPTRKHTESTACRGQSTSVTPANLISVETNKKEHTNIFSHSNQAGMQNSEIISVAQTSNTGLEFPLATTPYGTSGQTMTEIHEVEHSNCTEISLEACDSSSIQNSRRVHSGDSSISSSVSTTISDSTSNSSTISSSLSLSSLIHPFLHTPTIVHTNIIEDTDLSFTLQLDEDSNEPILSPDPPSEARQETQVADPEQSGDRYLWPFLPDFFNFDDIYSNYPKGLTKEQIKTLPIRAFRENDKLNICSICITEYTESSKILILPCSHEYHDECIDHWLSEKSNCPICRRQILNPLDAFEILF</sequence>
<dbReference type="InterPro" id="IPR011016">
    <property type="entry name" value="Znf_RING-CH"/>
</dbReference>
<protein>
    <recommendedName>
        <fullName evidence="6">RING-type domain-containing protein</fullName>
    </recommendedName>
</protein>
<evidence type="ECO:0000313" key="8">
    <source>
        <dbReference type="Proteomes" id="UP000092124"/>
    </source>
</evidence>
<feature type="region of interest" description="Disordered" evidence="5">
    <location>
        <begin position="434"/>
        <end position="461"/>
    </location>
</feature>
<dbReference type="GO" id="GO:0006511">
    <property type="term" value="P:ubiquitin-dependent protein catabolic process"/>
    <property type="evidence" value="ECO:0007669"/>
    <property type="project" value="TreeGrafter"/>
</dbReference>
<feature type="domain" description="RING-type" evidence="6">
    <location>
        <begin position="508"/>
        <end position="549"/>
    </location>
</feature>
<dbReference type="Gene3D" id="3.30.40.10">
    <property type="entry name" value="Zinc/RING finger domain, C3HC4 (zinc finger)"/>
    <property type="match status" value="1"/>
</dbReference>
<dbReference type="InterPro" id="IPR051834">
    <property type="entry name" value="RING_finger_E3_ligase"/>
</dbReference>
<dbReference type="PROSITE" id="PS50089">
    <property type="entry name" value="ZF_RING_2"/>
    <property type="match status" value="1"/>
</dbReference>
<reference evidence="7 8" key="1">
    <citation type="submission" date="2016-06" db="EMBL/GenBank/DDBJ databases">
        <title>The Draft Genome Sequence and Annotation of the Desert Woodrat Neotoma lepida.</title>
        <authorList>
            <person name="Campbell M."/>
            <person name="Oakeson K.F."/>
            <person name="Yandell M."/>
            <person name="Halpert J.R."/>
            <person name="Dearing D."/>
        </authorList>
    </citation>
    <scope>NUCLEOTIDE SEQUENCE [LARGE SCALE GENOMIC DNA]</scope>
    <source>
        <strain evidence="7">417</strain>
        <tissue evidence="7">Liver</tissue>
    </source>
</reference>
<evidence type="ECO:0000313" key="7">
    <source>
        <dbReference type="EMBL" id="OBS68906.1"/>
    </source>
</evidence>
<comment type="caution">
    <text evidence="7">The sequence shown here is derived from an EMBL/GenBank/DDBJ whole genome shotgun (WGS) entry which is preliminary data.</text>
</comment>
<keyword evidence="2 4" id="KW-0863">Zinc-finger</keyword>
<evidence type="ECO:0000259" key="6">
    <source>
        <dbReference type="PROSITE" id="PS50089"/>
    </source>
</evidence>
<dbReference type="InterPro" id="IPR013083">
    <property type="entry name" value="Znf_RING/FYVE/PHD"/>
</dbReference>
<dbReference type="PANTHER" id="PTHR45931">
    <property type="entry name" value="SI:CH211-59O9.10"/>
    <property type="match status" value="1"/>
</dbReference>
<evidence type="ECO:0000256" key="4">
    <source>
        <dbReference type="PROSITE-ProRule" id="PRU00175"/>
    </source>
</evidence>
<feature type="compositionally biased region" description="Low complexity" evidence="5">
    <location>
        <begin position="375"/>
        <end position="392"/>
    </location>
</feature>
<dbReference type="STRING" id="56216.A0A1A6GRU7"/>
<accession>A0A1A6GRU7</accession>
<dbReference type="Pfam" id="PF13639">
    <property type="entry name" value="zf-RING_2"/>
    <property type="match status" value="1"/>
</dbReference>